<dbReference type="Pfam" id="PF14269">
    <property type="entry name" value="Arylsulfotran_2"/>
    <property type="match status" value="1"/>
</dbReference>
<dbReference type="Proteomes" id="UP001172681">
    <property type="component" value="Unassembled WGS sequence"/>
</dbReference>
<accession>A0AA38Y0X0</accession>
<name>A0AA38Y0X0_9EURO</name>
<dbReference type="PANTHER" id="PTHR35340">
    <property type="entry name" value="PQQ ENZYME REPEAT PROTEIN-RELATED"/>
    <property type="match status" value="1"/>
</dbReference>
<dbReference type="PANTHER" id="PTHR35340:SF6">
    <property type="entry name" value="ASST-DOMAIN-CONTAINING PROTEIN"/>
    <property type="match status" value="1"/>
</dbReference>
<evidence type="ECO:0000256" key="1">
    <source>
        <dbReference type="SAM" id="SignalP"/>
    </source>
</evidence>
<keyword evidence="3" id="KW-1185">Reference proteome</keyword>
<sequence>MGLTQLIILSLIQVSWATALPTGQQTSSTPVLCSTDSRQIAVNASNNATWPWQTYKSSTAQPPALLINKTGDPLYDGLIIFATENGGTPAAEQESPYIFNDEGELVWSGPVDITYNVRVQTLNSAPVLTYWSGQGTAGEAAIAGHGYGKFIILDTSYNVIHTVSTNLNITLPPGVVTKSALDLHESYITPRNTLLVSAYNTTPADLSSIGGPKNGWVLDSLAVELNITTGEVLFSWSSLDHLPLNKSKEPLGHSGSNATAPYDFFHINAIQPVGDNYLINSRHYWASFLVNPKGEVLWELNGYDGGDFGNLPEGGTFSWQHFARLQEINSSAALIHWFANNNALALDAPIPSTGLTLQVTIPPNKASPPKLITNFTNPQNPVAAYSQGSFSYLPNGNGFLAYGSNAVLAEYGPVSETNSTEGQVRWSAQLGYGESLSVYRGYKSVWHATPSTEPSLVVLSAKDVQNDDLALCAGTSTMRGFVSWNGATDVTDWIVYTGSNNTTLTAVGRVNKAGFETQFAIPAGAAFVQIGAVENNSNFVARRSSIVKIGGSS</sequence>
<evidence type="ECO:0000313" key="3">
    <source>
        <dbReference type="Proteomes" id="UP001172681"/>
    </source>
</evidence>
<organism evidence="2 3">
    <name type="scientific">Knufia peltigerae</name>
    <dbReference type="NCBI Taxonomy" id="1002370"/>
    <lineage>
        <taxon>Eukaryota</taxon>
        <taxon>Fungi</taxon>
        <taxon>Dikarya</taxon>
        <taxon>Ascomycota</taxon>
        <taxon>Pezizomycotina</taxon>
        <taxon>Eurotiomycetes</taxon>
        <taxon>Chaetothyriomycetidae</taxon>
        <taxon>Chaetothyriales</taxon>
        <taxon>Trichomeriaceae</taxon>
        <taxon>Knufia</taxon>
    </lineage>
</organism>
<feature type="chain" id="PRO_5041380088" description="ASST-domain-containing protein" evidence="1">
    <location>
        <begin position="18"/>
        <end position="553"/>
    </location>
</feature>
<evidence type="ECO:0008006" key="4">
    <source>
        <dbReference type="Google" id="ProtNLM"/>
    </source>
</evidence>
<evidence type="ECO:0000313" key="2">
    <source>
        <dbReference type="EMBL" id="KAJ9632531.1"/>
    </source>
</evidence>
<reference evidence="2" key="1">
    <citation type="submission" date="2022-10" db="EMBL/GenBank/DDBJ databases">
        <title>Culturing micro-colonial fungi from biological soil crusts in the Mojave desert and describing Neophaeococcomyces mojavensis, and introducing the new genera and species Taxawa tesnikishii.</title>
        <authorList>
            <person name="Kurbessoian T."/>
            <person name="Stajich J.E."/>
        </authorList>
    </citation>
    <scope>NUCLEOTIDE SEQUENCE</scope>
    <source>
        <strain evidence="2">TK_35</strain>
    </source>
</reference>
<comment type="caution">
    <text evidence="2">The sequence shown here is derived from an EMBL/GenBank/DDBJ whole genome shotgun (WGS) entry which is preliminary data.</text>
</comment>
<dbReference type="InterPro" id="IPR053143">
    <property type="entry name" value="Arylsulfate_ST"/>
</dbReference>
<dbReference type="InterPro" id="IPR039535">
    <property type="entry name" value="ASST-like"/>
</dbReference>
<feature type="signal peptide" evidence="1">
    <location>
        <begin position="1"/>
        <end position="17"/>
    </location>
</feature>
<gene>
    <name evidence="2" type="ORF">H2204_007835</name>
</gene>
<dbReference type="AlphaFoldDB" id="A0AA38Y0X0"/>
<proteinExistence type="predicted"/>
<protein>
    <recommendedName>
        <fullName evidence="4">ASST-domain-containing protein</fullName>
    </recommendedName>
</protein>
<keyword evidence="1" id="KW-0732">Signal</keyword>
<dbReference type="EMBL" id="JAPDRN010000055">
    <property type="protein sequence ID" value="KAJ9632531.1"/>
    <property type="molecule type" value="Genomic_DNA"/>
</dbReference>